<reference evidence="3 4" key="1">
    <citation type="journal article" date="2019" name="Plant Biotechnol. J.">
        <title>The red bayberry genome and genetic basis of sex determination.</title>
        <authorList>
            <person name="Jia H.M."/>
            <person name="Jia H.J."/>
            <person name="Cai Q.L."/>
            <person name="Wang Y."/>
            <person name="Zhao H.B."/>
            <person name="Yang W.F."/>
            <person name="Wang G.Y."/>
            <person name="Li Y.H."/>
            <person name="Zhan D.L."/>
            <person name="Shen Y.T."/>
            <person name="Niu Q.F."/>
            <person name="Chang L."/>
            <person name="Qiu J."/>
            <person name="Zhao L."/>
            <person name="Xie H.B."/>
            <person name="Fu W.Y."/>
            <person name="Jin J."/>
            <person name="Li X.W."/>
            <person name="Jiao Y."/>
            <person name="Zhou C.C."/>
            <person name="Tu T."/>
            <person name="Chai C.Y."/>
            <person name="Gao J.L."/>
            <person name="Fan L.J."/>
            <person name="van de Weg E."/>
            <person name="Wang J.Y."/>
            <person name="Gao Z.S."/>
        </authorList>
    </citation>
    <scope>NUCLEOTIDE SEQUENCE [LARGE SCALE GENOMIC DNA]</scope>
    <source>
        <tissue evidence="3">Leaves</tissue>
    </source>
</reference>
<keyword evidence="2 3" id="KW-0808">Transferase</keyword>
<name>A0A6A1WBK8_9ROSI</name>
<protein>
    <submittedName>
        <fullName evidence="3">Omega-hydroxypalmitate O-feruloyl transferase</fullName>
    </submittedName>
</protein>
<dbReference type="Gene3D" id="3.30.559.10">
    <property type="entry name" value="Chloramphenicol acetyltransferase-like domain"/>
    <property type="match status" value="2"/>
</dbReference>
<dbReference type="EMBL" id="RXIC02000020">
    <property type="protein sequence ID" value="KAB1222674.1"/>
    <property type="molecule type" value="Genomic_DNA"/>
</dbReference>
<proteinExistence type="inferred from homology"/>
<keyword evidence="4" id="KW-1185">Reference proteome</keyword>
<dbReference type="Pfam" id="PF02458">
    <property type="entry name" value="Transferase"/>
    <property type="match status" value="1"/>
</dbReference>
<evidence type="ECO:0000256" key="2">
    <source>
        <dbReference type="ARBA" id="ARBA00022679"/>
    </source>
</evidence>
<dbReference type="GO" id="GO:0016747">
    <property type="term" value="F:acyltransferase activity, transferring groups other than amino-acyl groups"/>
    <property type="evidence" value="ECO:0007669"/>
    <property type="project" value="TreeGrafter"/>
</dbReference>
<dbReference type="InterPro" id="IPR050317">
    <property type="entry name" value="Plant_Fungal_Acyltransferase"/>
</dbReference>
<sequence length="129" mass="14681">MIQVTRFKFGGFVVRVTVSHCLVDGCSAMDFMNSFGETARRFPITVPPFLDRSIIKAQKPPKLESQDLQDFGEIEDISEIGKVYEEEMFYSSFYFDLENLEQLKKNALEDGVLDNCTTFQALTAFIGRA</sequence>
<dbReference type="Proteomes" id="UP000516437">
    <property type="component" value="Chromosome 2"/>
</dbReference>
<comment type="caution">
    <text evidence="3">The sequence shown here is derived from an EMBL/GenBank/DDBJ whole genome shotgun (WGS) entry which is preliminary data.</text>
</comment>
<dbReference type="PANTHER" id="PTHR31642">
    <property type="entry name" value="TRICHOTHECENE 3-O-ACETYLTRANSFERASE"/>
    <property type="match status" value="1"/>
</dbReference>
<evidence type="ECO:0000313" key="4">
    <source>
        <dbReference type="Proteomes" id="UP000516437"/>
    </source>
</evidence>
<dbReference type="InterPro" id="IPR023213">
    <property type="entry name" value="CAT-like_dom_sf"/>
</dbReference>
<organism evidence="3 4">
    <name type="scientific">Morella rubra</name>
    <name type="common">Chinese bayberry</name>
    <dbReference type="NCBI Taxonomy" id="262757"/>
    <lineage>
        <taxon>Eukaryota</taxon>
        <taxon>Viridiplantae</taxon>
        <taxon>Streptophyta</taxon>
        <taxon>Embryophyta</taxon>
        <taxon>Tracheophyta</taxon>
        <taxon>Spermatophyta</taxon>
        <taxon>Magnoliopsida</taxon>
        <taxon>eudicotyledons</taxon>
        <taxon>Gunneridae</taxon>
        <taxon>Pentapetalae</taxon>
        <taxon>rosids</taxon>
        <taxon>fabids</taxon>
        <taxon>Fagales</taxon>
        <taxon>Myricaceae</taxon>
        <taxon>Morella</taxon>
    </lineage>
</organism>
<accession>A0A6A1WBK8</accession>
<dbReference type="PANTHER" id="PTHR31642:SF310">
    <property type="entry name" value="FATTY ALCOHOL:CAFFEOYL-COA ACYLTRANSFERASE"/>
    <property type="match status" value="1"/>
</dbReference>
<comment type="similarity">
    <text evidence="1">Belongs to the plant acyltransferase family.</text>
</comment>
<dbReference type="OrthoDB" id="1744381at2759"/>
<dbReference type="AlphaFoldDB" id="A0A6A1WBK8"/>
<evidence type="ECO:0000256" key="1">
    <source>
        <dbReference type="ARBA" id="ARBA00009861"/>
    </source>
</evidence>
<gene>
    <name evidence="3" type="ORF">CJ030_MR2G007431</name>
</gene>
<evidence type="ECO:0000313" key="3">
    <source>
        <dbReference type="EMBL" id="KAB1222674.1"/>
    </source>
</evidence>